<dbReference type="EMBL" id="JANBUW010000040">
    <property type="protein sequence ID" value="KAJ2850224.1"/>
    <property type="molecule type" value="Genomic_DNA"/>
</dbReference>
<name>A0A9W8I7X3_9FUNG</name>
<gene>
    <name evidence="2" type="ORF">IWW36_002074</name>
</gene>
<dbReference type="AlphaFoldDB" id="A0A9W8I7X3"/>
<dbReference type="Proteomes" id="UP001139887">
    <property type="component" value="Unassembled WGS sequence"/>
</dbReference>
<dbReference type="OrthoDB" id="206565at2759"/>
<evidence type="ECO:0000256" key="1">
    <source>
        <dbReference type="SAM" id="MobiDB-lite"/>
    </source>
</evidence>
<sequence length="151" mass="16510">MTYVAYRDPEDNMEFDMNDMDDAGVLDMIEDLETQRPVIHESPIFTHMQSPASSEMQTPRIAGSNPTSGYMPKSARNLSFRPPPPPHSAQTPQSSHQGPAGHRSTENTPDQRRRSFADVTSFVPSSAGSNSSVSNQGAIISNQLPAKRSHA</sequence>
<accession>A0A9W8I7X3</accession>
<protein>
    <submittedName>
        <fullName evidence="2">Uncharacterized protein</fullName>
    </submittedName>
</protein>
<feature type="compositionally biased region" description="Low complexity" evidence="1">
    <location>
        <begin position="88"/>
        <end position="97"/>
    </location>
</feature>
<feature type="region of interest" description="Disordered" evidence="1">
    <location>
        <begin position="41"/>
        <end position="151"/>
    </location>
</feature>
<evidence type="ECO:0000313" key="2">
    <source>
        <dbReference type="EMBL" id="KAJ2850224.1"/>
    </source>
</evidence>
<evidence type="ECO:0000313" key="3">
    <source>
        <dbReference type="Proteomes" id="UP001139887"/>
    </source>
</evidence>
<organism evidence="2 3">
    <name type="scientific">Coemansia brasiliensis</name>
    <dbReference type="NCBI Taxonomy" id="2650707"/>
    <lineage>
        <taxon>Eukaryota</taxon>
        <taxon>Fungi</taxon>
        <taxon>Fungi incertae sedis</taxon>
        <taxon>Zoopagomycota</taxon>
        <taxon>Kickxellomycotina</taxon>
        <taxon>Kickxellomycetes</taxon>
        <taxon>Kickxellales</taxon>
        <taxon>Kickxellaceae</taxon>
        <taxon>Coemansia</taxon>
    </lineage>
</organism>
<feature type="compositionally biased region" description="Polar residues" evidence="1">
    <location>
        <begin position="47"/>
        <end position="57"/>
    </location>
</feature>
<feature type="compositionally biased region" description="Low complexity" evidence="1">
    <location>
        <begin position="121"/>
        <end position="138"/>
    </location>
</feature>
<keyword evidence="3" id="KW-1185">Reference proteome</keyword>
<comment type="caution">
    <text evidence="2">The sequence shown here is derived from an EMBL/GenBank/DDBJ whole genome shotgun (WGS) entry which is preliminary data.</text>
</comment>
<proteinExistence type="predicted"/>
<feature type="compositionally biased region" description="Basic and acidic residues" evidence="1">
    <location>
        <begin position="103"/>
        <end position="116"/>
    </location>
</feature>
<reference evidence="2" key="1">
    <citation type="submission" date="2022-07" db="EMBL/GenBank/DDBJ databases">
        <title>Phylogenomic reconstructions and comparative analyses of Kickxellomycotina fungi.</title>
        <authorList>
            <person name="Reynolds N.K."/>
            <person name="Stajich J.E."/>
            <person name="Barry K."/>
            <person name="Grigoriev I.V."/>
            <person name="Crous P."/>
            <person name="Smith M.E."/>
        </authorList>
    </citation>
    <scope>NUCLEOTIDE SEQUENCE</scope>
    <source>
        <strain evidence="2">NRRL 1566</strain>
    </source>
</reference>